<protein>
    <recommendedName>
        <fullName evidence="4">H15 domain-containing protein</fullName>
    </recommendedName>
</protein>
<organism evidence="2 3">
    <name type="scientific">Polyplax serrata</name>
    <name type="common">Common mouse louse</name>
    <dbReference type="NCBI Taxonomy" id="468196"/>
    <lineage>
        <taxon>Eukaryota</taxon>
        <taxon>Metazoa</taxon>
        <taxon>Ecdysozoa</taxon>
        <taxon>Arthropoda</taxon>
        <taxon>Hexapoda</taxon>
        <taxon>Insecta</taxon>
        <taxon>Pterygota</taxon>
        <taxon>Neoptera</taxon>
        <taxon>Paraneoptera</taxon>
        <taxon>Psocodea</taxon>
        <taxon>Troctomorpha</taxon>
        <taxon>Phthiraptera</taxon>
        <taxon>Anoplura</taxon>
        <taxon>Polyplacidae</taxon>
        <taxon>Polyplax</taxon>
    </lineage>
</organism>
<reference evidence="2 3" key="1">
    <citation type="submission" date="2023-09" db="EMBL/GenBank/DDBJ databases">
        <title>Genomes of two closely related lineages of the louse Polyplax serrata with different host specificities.</title>
        <authorList>
            <person name="Martinu J."/>
            <person name="Tarabai H."/>
            <person name="Stefka J."/>
            <person name="Hypsa V."/>
        </authorList>
    </citation>
    <scope>NUCLEOTIDE SEQUENCE [LARGE SCALE GENOMIC DNA]</scope>
    <source>
        <strain evidence="2">98ZLc_SE</strain>
    </source>
</reference>
<evidence type="ECO:0008006" key="4">
    <source>
        <dbReference type="Google" id="ProtNLM"/>
    </source>
</evidence>
<evidence type="ECO:0000256" key="1">
    <source>
        <dbReference type="SAM" id="MobiDB-lite"/>
    </source>
</evidence>
<feature type="compositionally biased region" description="Basic residues" evidence="1">
    <location>
        <begin position="158"/>
        <end position="173"/>
    </location>
</feature>
<evidence type="ECO:0000313" key="3">
    <source>
        <dbReference type="Proteomes" id="UP001359485"/>
    </source>
</evidence>
<evidence type="ECO:0000313" key="2">
    <source>
        <dbReference type="EMBL" id="KAK6635450.1"/>
    </source>
</evidence>
<gene>
    <name evidence="2" type="ORF">RUM44_000701</name>
</gene>
<accession>A0ABR1B623</accession>
<keyword evidence="3" id="KW-1185">Reference proteome</keyword>
<sequence length="261" mass="29309">MESSPSDVIDFDDPTKLEVKVVHTMMRLQNKQKTPEPRGNSLEISAREIVQYLTENCRYLDGDIESQVKTALLSCVKNGIICVQENSKYRLVGPNPKMMISKCLARSNHGSKCFCLTVLNRISKVKPNNCCTLQPRGRKVNTSVMRRKLASASMSAKSKSKGKSKGKPKSCCDKKKKGRVEQKLNCEQLKTTQCIQNVENERLNIETSKSSSTESDLKIRKCNYCYGYHAKPCQKCYPFCFQLGIPADKFSPSEDVKSSVG</sequence>
<proteinExistence type="predicted"/>
<name>A0ABR1B623_POLSC</name>
<comment type="caution">
    <text evidence="2">The sequence shown here is derived from an EMBL/GenBank/DDBJ whole genome shotgun (WGS) entry which is preliminary data.</text>
</comment>
<dbReference type="Proteomes" id="UP001359485">
    <property type="component" value="Unassembled WGS sequence"/>
</dbReference>
<dbReference type="EMBL" id="JAWJWF010000003">
    <property type="protein sequence ID" value="KAK6635450.1"/>
    <property type="molecule type" value="Genomic_DNA"/>
</dbReference>
<feature type="region of interest" description="Disordered" evidence="1">
    <location>
        <begin position="151"/>
        <end position="173"/>
    </location>
</feature>